<reference evidence="2" key="1">
    <citation type="submission" date="2022-12" db="EMBL/GenBank/DDBJ databases">
        <authorList>
            <person name="Petersen C."/>
        </authorList>
    </citation>
    <scope>NUCLEOTIDE SEQUENCE</scope>
    <source>
        <strain evidence="2">IBT 29677</strain>
    </source>
</reference>
<comment type="caution">
    <text evidence="2">The sequence shown here is derived from an EMBL/GenBank/DDBJ whole genome shotgun (WGS) entry which is preliminary data.</text>
</comment>
<sequence>MILKLDFVLEISYLISLASIKISFCLLYFKVFSITKFRWLYYLVIAIVTCQFIEELFGLCNEHSSRHLYTTFCGNLVEALNWSSVEVCVAIFIACIPSLRYLVARTCPILQKTLGLGSSHKPTQETDTLKASPVDQNYFTLPIAVKPSGPRDCFPLPSPLVEDGITPMIDMSGGLEPDVTEPVVSISQPAEPHLRTMDYVGLTELSLAIKRPVRGEGQL</sequence>
<dbReference type="GeneID" id="81373052"/>
<evidence type="ECO:0000256" key="1">
    <source>
        <dbReference type="SAM" id="Phobius"/>
    </source>
</evidence>
<dbReference type="EMBL" id="JAPZBU010000009">
    <property type="protein sequence ID" value="KAJ5386894.1"/>
    <property type="molecule type" value="Genomic_DNA"/>
</dbReference>
<keyword evidence="3" id="KW-1185">Reference proteome</keyword>
<accession>A0A9W9VPL8</accession>
<proteinExistence type="predicted"/>
<dbReference type="Proteomes" id="UP001147747">
    <property type="component" value="Unassembled WGS sequence"/>
</dbReference>
<keyword evidence="1" id="KW-0472">Membrane</keyword>
<dbReference type="RefSeq" id="XP_056484692.1">
    <property type="nucleotide sequence ID" value="XM_056634072.1"/>
</dbReference>
<evidence type="ECO:0008006" key="4">
    <source>
        <dbReference type="Google" id="ProtNLM"/>
    </source>
</evidence>
<organism evidence="2 3">
    <name type="scientific">Penicillium cosmopolitanum</name>
    <dbReference type="NCBI Taxonomy" id="1131564"/>
    <lineage>
        <taxon>Eukaryota</taxon>
        <taxon>Fungi</taxon>
        <taxon>Dikarya</taxon>
        <taxon>Ascomycota</taxon>
        <taxon>Pezizomycotina</taxon>
        <taxon>Eurotiomycetes</taxon>
        <taxon>Eurotiomycetidae</taxon>
        <taxon>Eurotiales</taxon>
        <taxon>Aspergillaceae</taxon>
        <taxon>Penicillium</taxon>
    </lineage>
</organism>
<dbReference type="InterPro" id="IPR052337">
    <property type="entry name" value="SAT4-like"/>
</dbReference>
<dbReference type="PANTHER" id="PTHR33048:SF123">
    <property type="entry name" value="INTEGRAL MEMBRANE PROTEIN"/>
    <property type="match status" value="1"/>
</dbReference>
<feature type="transmembrane region" description="Helical" evidence="1">
    <location>
        <begin position="79"/>
        <end position="103"/>
    </location>
</feature>
<keyword evidence="1" id="KW-1133">Transmembrane helix</keyword>
<evidence type="ECO:0000313" key="2">
    <source>
        <dbReference type="EMBL" id="KAJ5386894.1"/>
    </source>
</evidence>
<protein>
    <recommendedName>
        <fullName evidence="4">Transmembrane protein</fullName>
    </recommendedName>
</protein>
<gene>
    <name evidence="2" type="ORF">N7509_009435</name>
</gene>
<dbReference type="AlphaFoldDB" id="A0A9W9VPL8"/>
<keyword evidence="1" id="KW-0812">Transmembrane</keyword>
<name>A0A9W9VPL8_9EURO</name>
<reference evidence="2" key="2">
    <citation type="journal article" date="2023" name="IMA Fungus">
        <title>Comparative genomic study of the Penicillium genus elucidates a diverse pangenome and 15 lateral gene transfer events.</title>
        <authorList>
            <person name="Petersen C."/>
            <person name="Sorensen T."/>
            <person name="Nielsen M.R."/>
            <person name="Sondergaard T.E."/>
            <person name="Sorensen J.L."/>
            <person name="Fitzpatrick D.A."/>
            <person name="Frisvad J.C."/>
            <person name="Nielsen K.L."/>
        </authorList>
    </citation>
    <scope>NUCLEOTIDE SEQUENCE</scope>
    <source>
        <strain evidence="2">IBT 29677</strain>
    </source>
</reference>
<feature type="transmembrane region" description="Helical" evidence="1">
    <location>
        <begin position="39"/>
        <end position="59"/>
    </location>
</feature>
<dbReference type="PANTHER" id="PTHR33048">
    <property type="entry name" value="PTH11-LIKE INTEGRAL MEMBRANE PROTEIN (AFU_ORTHOLOGUE AFUA_5G11245)"/>
    <property type="match status" value="1"/>
</dbReference>
<dbReference type="OrthoDB" id="5413793at2759"/>
<evidence type="ECO:0000313" key="3">
    <source>
        <dbReference type="Proteomes" id="UP001147747"/>
    </source>
</evidence>
<feature type="transmembrane region" description="Helical" evidence="1">
    <location>
        <begin position="12"/>
        <end position="32"/>
    </location>
</feature>